<evidence type="ECO:0000256" key="3">
    <source>
        <dbReference type="ARBA" id="ARBA00022801"/>
    </source>
</evidence>
<dbReference type="InterPro" id="IPR036286">
    <property type="entry name" value="LexA/Signal_pep-like_sf"/>
</dbReference>
<dbReference type="Proteomes" id="UP000178486">
    <property type="component" value="Unassembled WGS sequence"/>
</dbReference>
<keyword evidence="5" id="KW-0234">DNA repair</keyword>
<reference evidence="9 10" key="1">
    <citation type="journal article" date="2016" name="Nat. Commun.">
        <title>Thousands of microbial genomes shed light on interconnected biogeochemical processes in an aquifer system.</title>
        <authorList>
            <person name="Anantharaman K."/>
            <person name="Brown C.T."/>
            <person name="Hug L.A."/>
            <person name="Sharon I."/>
            <person name="Castelle C.J."/>
            <person name="Probst A.J."/>
            <person name="Thomas B.C."/>
            <person name="Singh A."/>
            <person name="Wilkins M.J."/>
            <person name="Karaoz U."/>
            <person name="Brodie E.L."/>
            <person name="Williams K.H."/>
            <person name="Hubbard S.S."/>
            <person name="Banfield J.F."/>
        </authorList>
    </citation>
    <scope>NUCLEOTIDE SEQUENCE [LARGE SCALE GENOMIC DNA]</scope>
</reference>
<comment type="similarity">
    <text evidence="1 7">Belongs to the peptidase S24 family.</text>
</comment>
<dbReference type="InterPro" id="IPR050077">
    <property type="entry name" value="LexA_repressor"/>
</dbReference>
<proteinExistence type="inferred from homology"/>
<keyword evidence="2" id="KW-0227">DNA damage</keyword>
<dbReference type="CDD" id="cd06529">
    <property type="entry name" value="S24_LexA-like"/>
    <property type="match status" value="1"/>
</dbReference>
<protein>
    <recommendedName>
        <fullName evidence="8">Peptidase S24/S26A/S26B/S26C domain-containing protein</fullName>
    </recommendedName>
</protein>
<gene>
    <name evidence="9" type="ORF">A3B56_03475</name>
</gene>
<dbReference type="GO" id="GO:0016787">
    <property type="term" value="F:hydrolase activity"/>
    <property type="evidence" value="ECO:0007669"/>
    <property type="project" value="UniProtKB-KW"/>
</dbReference>
<comment type="caution">
    <text evidence="9">The sequence shown here is derived from an EMBL/GenBank/DDBJ whole genome shotgun (WGS) entry which is preliminary data.</text>
</comment>
<name>A0A1F7JF69_9BACT</name>
<keyword evidence="6" id="KW-0742">SOS response</keyword>
<evidence type="ECO:0000259" key="8">
    <source>
        <dbReference type="Pfam" id="PF00717"/>
    </source>
</evidence>
<sequence>MEDQKLTIVKQFYARKRRLPTYTEMLVLFHVASRNAIHWIVTKWIEAGILQKDGRNIAPTDVFFALPVLGTIQAGMPVMEEYYDTEGISLDTYFVKNPGYTYVLRVSGDSMINAGIHEGDLVVVDKKQEAQHGDVVAALIDHEWTLKYFNNQNGTVYLTAANDRYPAFYPKQNLSIGGVVTKVIKEYY</sequence>
<evidence type="ECO:0000256" key="1">
    <source>
        <dbReference type="ARBA" id="ARBA00007484"/>
    </source>
</evidence>
<accession>A0A1F7JF69</accession>
<organism evidence="9 10">
    <name type="scientific">Candidatus Roizmanbacteria bacterium RIFCSPLOWO2_01_FULL_45_11</name>
    <dbReference type="NCBI Taxonomy" id="1802070"/>
    <lineage>
        <taxon>Bacteria</taxon>
        <taxon>Candidatus Roizmaniibacteriota</taxon>
    </lineage>
</organism>
<feature type="domain" description="Peptidase S24/S26A/S26B/S26C" evidence="8">
    <location>
        <begin position="67"/>
        <end position="180"/>
    </location>
</feature>
<dbReference type="PRINTS" id="PR00726">
    <property type="entry name" value="LEXASERPTASE"/>
</dbReference>
<dbReference type="InterPro" id="IPR039418">
    <property type="entry name" value="LexA-like"/>
</dbReference>
<dbReference type="GO" id="GO:0003677">
    <property type="term" value="F:DNA binding"/>
    <property type="evidence" value="ECO:0007669"/>
    <property type="project" value="InterPro"/>
</dbReference>
<dbReference type="AlphaFoldDB" id="A0A1F7JF69"/>
<dbReference type="EMBL" id="MGAU01000036">
    <property type="protein sequence ID" value="OGK54247.1"/>
    <property type="molecule type" value="Genomic_DNA"/>
</dbReference>
<dbReference type="Pfam" id="PF00717">
    <property type="entry name" value="Peptidase_S24"/>
    <property type="match status" value="1"/>
</dbReference>
<dbReference type="PANTHER" id="PTHR33516">
    <property type="entry name" value="LEXA REPRESSOR"/>
    <property type="match status" value="1"/>
</dbReference>
<evidence type="ECO:0000256" key="4">
    <source>
        <dbReference type="ARBA" id="ARBA00022813"/>
    </source>
</evidence>
<evidence type="ECO:0000313" key="10">
    <source>
        <dbReference type="Proteomes" id="UP000178486"/>
    </source>
</evidence>
<dbReference type="GO" id="GO:0009432">
    <property type="term" value="P:SOS response"/>
    <property type="evidence" value="ECO:0007669"/>
    <property type="project" value="UniProtKB-KW"/>
</dbReference>
<keyword evidence="3 7" id="KW-0378">Hydrolase</keyword>
<evidence type="ECO:0000256" key="5">
    <source>
        <dbReference type="ARBA" id="ARBA00023204"/>
    </source>
</evidence>
<dbReference type="InterPro" id="IPR006197">
    <property type="entry name" value="Peptidase_S24_LexA"/>
</dbReference>
<evidence type="ECO:0000256" key="2">
    <source>
        <dbReference type="ARBA" id="ARBA00022763"/>
    </source>
</evidence>
<evidence type="ECO:0000313" key="9">
    <source>
        <dbReference type="EMBL" id="OGK54247.1"/>
    </source>
</evidence>
<dbReference type="Gene3D" id="2.10.109.10">
    <property type="entry name" value="Umud Fragment, subunit A"/>
    <property type="match status" value="1"/>
</dbReference>
<evidence type="ECO:0000256" key="6">
    <source>
        <dbReference type="ARBA" id="ARBA00023236"/>
    </source>
</evidence>
<keyword evidence="4 7" id="KW-0068">Autocatalytic cleavage</keyword>
<dbReference type="SUPFAM" id="SSF51306">
    <property type="entry name" value="LexA/Signal peptidase"/>
    <property type="match status" value="1"/>
</dbReference>
<dbReference type="GO" id="GO:0006355">
    <property type="term" value="P:regulation of DNA-templated transcription"/>
    <property type="evidence" value="ECO:0007669"/>
    <property type="project" value="InterPro"/>
</dbReference>
<dbReference type="InterPro" id="IPR015927">
    <property type="entry name" value="Peptidase_S24_S26A/B/C"/>
</dbReference>
<evidence type="ECO:0000256" key="7">
    <source>
        <dbReference type="RuleBase" id="RU003991"/>
    </source>
</evidence>
<dbReference type="PANTHER" id="PTHR33516:SF2">
    <property type="entry name" value="LEXA REPRESSOR-RELATED"/>
    <property type="match status" value="1"/>
</dbReference>
<dbReference type="GO" id="GO:0006281">
    <property type="term" value="P:DNA repair"/>
    <property type="evidence" value="ECO:0007669"/>
    <property type="project" value="UniProtKB-KW"/>
</dbReference>